<evidence type="ECO:0000313" key="9">
    <source>
        <dbReference type="Proteomes" id="UP000438429"/>
    </source>
</evidence>
<keyword evidence="3" id="KW-0963">Cytoplasm</keyword>
<proteinExistence type="inferred from homology"/>
<sequence length="203" mass="22964">MAARLRSQWDRDEGLGQNHNAVKFLGQDYESLRAKHQGSGRLFEDSMFACAASSLGFNELGPRSSKTSGVRWLRPTFWQFGEWLEVVIDDRLPVKDGKLLFVHSAEGTEFWSALLEKAYAKLNGCYEALSGGSTCEGFEDFTGGVTEMFELRKAPSDLHSIIKRAIDRGSTFDRFDNSDDTRHRSITHTHTHTHMESSLREAR</sequence>
<dbReference type="GO" id="GO:0005737">
    <property type="term" value="C:cytoplasm"/>
    <property type="evidence" value="ECO:0007669"/>
    <property type="project" value="TreeGrafter"/>
</dbReference>
<protein>
    <recommendedName>
        <fullName evidence="7">Calpain catalytic domain-containing protein</fullName>
    </recommendedName>
</protein>
<comment type="caution">
    <text evidence="5">Lacks conserved residue(s) required for the propagation of feature annotation.</text>
</comment>
<comment type="caution">
    <text evidence="8">The sequence shown here is derived from an EMBL/GenBank/DDBJ whole genome shotgun (WGS) entry which is preliminary data.</text>
</comment>
<feature type="region of interest" description="Disordered" evidence="6">
    <location>
        <begin position="183"/>
        <end position="203"/>
    </location>
</feature>
<dbReference type="GO" id="GO:0006508">
    <property type="term" value="P:proteolysis"/>
    <property type="evidence" value="ECO:0007669"/>
    <property type="project" value="InterPro"/>
</dbReference>
<evidence type="ECO:0000256" key="5">
    <source>
        <dbReference type="PROSITE-ProRule" id="PRU00239"/>
    </source>
</evidence>
<dbReference type="AlphaFoldDB" id="A0A6A4SDB7"/>
<evidence type="ECO:0000256" key="4">
    <source>
        <dbReference type="ARBA" id="ARBA00022737"/>
    </source>
</evidence>
<evidence type="ECO:0000313" key="8">
    <source>
        <dbReference type="EMBL" id="KAF0029101.1"/>
    </source>
</evidence>
<dbReference type="InterPro" id="IPR038765">
    <property type="entry name" value="Papain-like_cys_pep_sf"/>
</dbReference>
<reference evidence="8 9" key="1">
    <citation type="submission" date="2019-06" db="EMBL/GenBank/DDBJ databases">
        <title>Draft genomes of female and male turbot (Scophthalmus maximus).</title>
        <authorList>
            <person name="Xu H."/>
            <person name="Xu X.-W."/>
            <person name="Shao C."/>
            <person name="Chen S."/>
        </authorList>
    </citation>
    <scope>NUCLEOTIDE SEQUENCE [LARGE SCALE GENOMIC DNA]</scope>
    <source>
        <strain evidence="8">Ysfricsl-2016a</strain>
        <tissue evidence="8">Blood</tissue>
    </source>
</reference>
<dbReference type="Pfam" id="PF00648">
    <property type="entry name" value="Peptidase_C2"/>
    <property type="match status" value="1"/>
</dbReference>
<dbReference type="PANTHER" id="PTHR10183:SF284">
    <property type="entry name" value="CALPAIN-1 CATALYTIC SUBUNIT"/>
    <property type="match status" value="1"/>
</dbReference>
<dbReference type="PROSITE" id="PS50203">
    <property type="entry name" value="CALPAIN_CAT"/>
    <property type="match status" value="1"/>
</dbReference>
<accession>A0A6A4SDB7</accession>
<comment type="similarity">
    <text evidence="2">Belongs to the peptidase C2 family.</text>
</comment>
<evidence type="ECO:0000259" key="7">
    <source>
        <dbReference type="PROSITE" id="PS50203"/>
    </source>
</evidence>
<evidence type="ECO:0000256" key="1">
    <source>
        <dbReference type="ARBA" id="ARBA00004496"/>
    </source>
</evidence>
<evidence type="ECO:0000256" key="3">
    <source>
        <dbReference type="ARBA" id="ARBA00022490"/>
    </source>
</evidence>
<dbReference type="GO" id="GO:0004198">
    <property type="term" value="F:calcium-dependent cysteine-type endopeptidase activity"/>
    <property type="evidence" value="ECO:0007669"/>
    <property type="project" value="InterPro"/>
</dbReference>
<dbReference type="SUPFAM" id="SSF54001">
    <property type="entry name" value="Cysteine proteinases"/>
    <property type="match status" value="1"/>
</dbReference>
<dbReference type="InterPro" id="IPR001300">
    <property type="entry name" value="Peptidase_C2_calpain_cat"/>
</dbReference>
<feature type="compositionally biased region" description="Basic and acidic residues" evidence="6">
    <location>
        <begin position="193"/>
        <end position="203"/>
    </location>
</feature>
<dbReference type="Proteomes" id="UP000438429">
    <property type="component" value="Unassembled WGS sequence"/>
</dbReference>
<comment type="subcellular location">
    <subcellularLocation>
        <location evidence="1">Cytoplasm</location>
    </subcellularLocation>
</comment>
<dbReference type="SMART" id="SM00230">
    <property type="entry name" value="CysPc"/>
    <property type="match status" value="1"/>
</dbReference>
<dbReference type="PANTHER" id="PTHR10183">
    <property type="entry name" value="CALPAIN"/>
    <property type="match status" value="1"/>
</dbReference>
<keyword evidence="4" id="KW-0677">Repeat</keyword>
<evidence type="ECO:0000256" key="6">
    <source>
        <dbReference type="SAM" id="MobiDB-lite"/>
    </source>
</evidence>
<dbReference type="InterPro" id="IPR022684">
    <property type="entry name" value="Calpain_cysteine_protease"/>
</dbReference>
<dbReference type="EMBL" id="VEVO01000016">
    <property type="protein sequence ID" value="KAF0029101.1"/>
    <property type="molecule type" value="Genomic_DNA"/>
</dbReference>
<name>A0A6A4SDB7_SCOMX</name>
<evidence type="ECO:0000256" key="2">
    <source>
        <dbReference type="ARBA" id="ARBA00007623"/>
    </source>
</evidence>
<organism evidence="8 9">
    <name type="scientific">Scophthalmus maximus</name>
    <name type="common">Turbot</name>
    <name type="synonym">Psetta maxima</name>
    <dbReference type="NCBI Taxonomy" id="52904"/>
    <lineage>
        <taxon>Eukaryota</taxon>
        <taxon>Metazoa</taxon>
        <taxon>Chordata</taxon>
        <taxon>Craniata</taxon>
        <taxon>Vertebrata</taxon>
        <taxon>Euteleostomi</taxon>
        <taxon>Actinopterygii</taxon>
        <taxon>Neopterygii</taxon>
        <taxon>Teleostei</taxon>
        <taxon>Neoteleostei</taxon>
        <taxon>Acanthomorphata</taxon>
        <taxon>Carangaria</taxon>
        <taxon>Pleuronectiformes</taxon>
        <taxon>Pleuronectoidei</taxon>
        <taxon>Scophthalmidae</taxon>
        <taxon>Scophthalmus</taxon>
    </lineage>
</organism>
<gene>
    <name evidence="8" type="ORF">F2P81_018206</name>
</gene>
<feature type="domain" description="Calpain catalytic" evidence="7">
    <location>
        <begin position="77"/>
        <end position="170"/>
    </location>
</feature>